<name>A0ABY8Q351_9RHOB</name>
<keyword evidence="2" id="KW-1185">Reference proteome</keyword>
<protein>
    <submittedName>
        <fullName evidence="1">Uncharacterized protein</fullName>
    </submittedName>
</protein>
<accession>A0ABY8Q351</accession>
<sequence length="287" mass="30366">MLRIGTRYPLGGVGVFDETLTVVRDPSEVQFVVQDAVPALTAAIDGGGVPKAAARAWDALPVQACRNGARRLTLRILLEDPTHDCGLFGIDLSLAPDQAAVFGNAADHPVAIAIAAGDAAGLHSAALAASCLLGQILQKERIHRALEADVQFVDLALGQCDQFDVCVVQPLENRRHVFLVAADPVQRFGEHQIDAARTGGIQQCQHAGARTQGAGADGIVAEDLDHVMTQAFCTFPAEPNLIIDRRRRLQVRGIAGIDGSAHQISFQRSWNGVSGPSPVLSRVVATS</sequence>
<dbReference type="EMBL" id="CP124535">
    <property type="protein sequence ID" value="WGV15037.1"/>
    <property type="molecule type" value="Genomic_DNA"/>
</dbReference>
<reference evidence="1 2" key="1">
    <citation type="submission" date="2023-04" db="EMBL/GenBank/DDBJ databases">
        <title>YMD61, complete Genome.</title>
        <authorList>
            <person name="Zhang J."/>
        </authorList>
    </citation>
    <scope>NUCLEOTIDE SEQUENCE [LARGE SCALE GENOMIC DNA]</scope>
    <source>
        <strain evidence="1 2">YMD61</strain>
    </source>
</reference>
<organism evidence="1 2">
    <name type="scientific">Fuscovulum ytuae</name>
    <dbReference type="NCBI Taxonomy" id="3042299"/>
    <lineage>
        <taxon>Bacteria</taxon>
        <taxon>Pseudomonadati</taxon>
        <taxon>Pseudomonadota</taxon>
        <taxon>Alphaproteobacteria</taxon>
        <taxon>Rhodobacterales</taxon>
        <taxon>Paracoccaceae</taxon>
        <taxon>Fuscovulum</taxon>
    </lineage>
</organism>
<evidence type="ECO:0000313" key="2">
    <source>
        <dbReference type="Proteomes" id="UP001230978"/>
    </source>
</evidence>
<dbReference type="Proteomes" id="UP001230978">
    <property type="component" value="Chromosome"/>
</dbReference>
<evidence type="ECO:0000313" key="1">
    <source>
        <dbReference type="EMBL" id="WGV15037.1"/>
    </source>
</evidence>
<gene>
    <name evidence="1" type="ORF">QF092_12140</name>
</gene>
<proteinExistence type="predicted"/>